<evidence type="ECO:0000259" key="6">
    <source>
        <dbReference type="Pfam" id="PF03135"/>
    </source>
</evidence>
<dbReference type="InterPro" id="IPR051162">
    <property type="entry name" value="T4SS_component"/>
</dbReference>
<evidence type="ECO:0000313" key="7">
    <source>
        <dbReference type="EMBL" id="RDU65777.1"/>
    </source>
</evidence>
<name>A0A3D8IKA1_9HELI</name>
<keyword evidence="3" id="KW-0067">ATP-binding</keyword>
<reference evidence="7 8" key="1">
    <citation type="submission" date="2018-04" db="EMBL/GenBank/DDBJ databases">
        <title>Novel Campyloabacter and Helicobacter Species and Strains.</title>
        <authorList>
            <person name="Mannion A.J."/>
            <person name="Shen Z."/>
            <person name="Fox J.G."/>
        </authorList>
    </citation>
    <scope>NUCLEOTIDE SEQUENCE [LARGE SCALE GENOMIC DNA]</scope>
    <source>
        <strain evidence="7 8">MIT 17-337</strain>
    </source>
</reference>
<evidence type="ECO:0000256" key="3">
    <source>
        <dbReference type="ARBA" id="ARBA00022840"/>
    </source>
</evidence>
<evidence type="ECO:0000256" key="2">
    <source>
        <dbReference type="ARBA" id="ARBA00022741"/>
    </source>
</evidence>
<dbReference type="SUPFAM" id="SSF52540">
    <property type="entry name" value="P-loop containing nucleoside triphosphate hydrolases"/>
    <property type="match status" value="1"/>
</dbReference>
<evidence type="ECO:0000256" key="5">
    <source>
        <dbReference type="SAM" id="MobiDB-lite"/>
    </source>
</evidence>
<evidence type="ECO:0000313" key="8">
    <source>
        <dbReference type="Proteomes" id="UP000256379"/>
    </source>
</evidence>
<keyword evidence="8" id="KW-1185">Reference proteome</keyword>
<feature type="compositionally biased region" description="Basic and acidic residues" evidence="5">
    <location>
        <begin position="1542"/>
        <end position="1552"/>
    </location>
</feature>
<keyword evidence="4" id="KW-0175">Coiled coil</keyword>
<comment type="similarity">
    <text evidence="1">Belongs to the TrbE/VirB4 family.</text>
</comment>
<dbReference type="GO" id="GO:0005524">
    <property type="term" value="F:ATP binding"/>
    <property type="evidence" value="ECO:0007669"/>
    <property type="project" value="UniProtKB-KW"/>
</dbReference>
<dbReference type="InterPro" id="IPR018145">
    <property type="entry name" value="CagE_TrbE_VirB_cntrl_dom"/>
</dbReference>
<accession>A0A3D8IKA1</accession>
<feature type="coiled-coil region" evidence="4">
    <location>
        <begin position="1146"/>
        <end position="1188"/>
    </location>
</feature>
<dbReference type="Gene3D" id="3.40.50.300">
    <property type="entry name" value="P-loop containing nucleotide triphosphate hydrolases"/>
    <property type="match status" value="2"/>
</dbReference>
<keyword evidence="2" id="KW-0547">Nucleotide-binding</keyword>
<gene>
    <name evidence="7" type="ORF">CQA53_05650</name>
</gene>
<dbReference type="OrthoDB" id="9816422at2"/>
<feature type="region of interest" description="Disordered" evidence="5">
    <location>
        <begin position="1432"/>
        <end position="1552"/>
    </location>
</feature>
<feature type="compositionally biased region" description="Acidic residues" evidence="5">
    <location>
        <begin position="1442"/>
        <end position="1452"/>
    </location>
</feature>
<dbReference type="Proteomes" id="UP000256379">
    <property type="component" value="Unassembled WGS sequence"/>
</dbReference>
<dbReference type="InterPro" id="IPR027417">
    <property type="entry name" value="P-loop_NTPase"/>
</dbReference>
<dbReference type="PANTHER" id="PTHR30121">
    <property type="entry name" value="UNCHARACTERIZED PROTEIN YJGR-RELATED"/>
    <property type="match status" value="1"/>
</dbReference>
<protein>
    <recommendedName>
        <fullName evidence="6">CagE TrbE VirB component of type IV transporter system central domain-containing protein</fullName>
    </recommendedName>
</protein>
<feature type="compositionally biased region" description="Low complexity" evidence="5">
    <location>
        <begin position="1456"/>
        <end position="1465"/>
    </location>
</feature>
<organism evidence="7 8">
    <name type="scientific">Helicobacter didelphidarum</name>
    <dbReference type="NCBI Taxonomy" id="2040648"/>
    <lineage>
        <taxon>Bacteria</taxon>
        <taxon>Pseudomonadati</taxon>
        <taxon>Campylobacterota</taxon>
        <taxon>Epsilonproteobacteria</taxon>
        <taxon>Campylobacterales</taxon>
        <taxon>Helicobacteraceae</taxon>
        <taxon>Helicobacter</taxon>
    </lineage>
</organism>
<feature type="domain" description="CagE TrbE VirB component of type IV transporter system central" evidence="6">
    <location>
        <begin position="501"/>
        <end position="722"/>
    </location>
</feature>
<sequence length="1552" mass="179752">MSTLFKNLFSKNKLHTKGKTYEKTIANITKNIIENPHSTSNTMNTQNERLYSLEESAEGITESTQETSIHSISLQENLLQENTDSLQVIFNNETRKDSAYKQDFLSLQNENVKEHEISQEICLESQELQDDYKQDSYTQENQSYAIQKETNEYASNTESITNFIDSYTIDSINETKELNNVESHLQETDSASLQNDNNLQENQTHLQENENIVNDTLLSNSKSLQELESHLPEQDFHIQVIHSTYNQSLTHTSEIDSLTSDTENTQATLSNETSNSAYKQDYVSLQHKNAKSHTDSLHSHQSKKPSKIAKSFSQTKKFFLQKLNLTTEFLESLFVKEPLVYSLAYENNIACKLNETMLVLKDGNLCCGIKIEGVSYAGATMNKEIELAKSRNQFWNRLTDDIELNIFCKKELMDLNLLDEKVKNLYAERIIKKWESGTKAYKITYTLIFSTKKKRITGYFESKKRKMTQEQEENKENLSFEHKEAKLKEILQLAMQDFSDFTPHIFKSDEILNFYATYCNMQNTNLSYSNNLLTDSYITSDIEFKKDYMIFYTNLSEKHVQKNINEEMQRENRKDISKDDYRKKVYARFISIKAYEGESLSTIIPTSILRESSDYYCMIHCEAINREQAIKKVKRVKTFAVDLIKNQLEELTQLLQSERENILKISFSVLIVSYKNIQDLNEKTDSMKSLLEKQNLSIVKETLNQKPLFFSFFPSRGNLNARMRYQSGAALSTLCIFENDILGNNANRWGKRPITTFQHLSGSPFLFNFHDNDTSSAVGHTLVIGGTGFGKTTLMQFLMLNLLKYDINIFAMDKLRGMHNFTEYIGGEYHDLGYEKFKLNPFSLEDTSENNEFLKQWLEDVMNITQGKEASEAEIEGSKMIQSTIQSLRASYKDLDKQITLTDFYQSIPLANEKINLKGRIEPYLKSLFDNSEDALNFNKQLSILNMDSILNNQNLAGLSAMYLFHKIKNISKNADKGFFIWIDELRDYLGVESMRTKIIEAIVEIRKINGVIAMGIQNLDFLENVANANTFIDNMSNFVILSTNDETTLEKLRERIGLSESEINFLKTTKKSARQILFKQKEVGSSILDINLRKLGNYLRIFSSSASDVKQLNDLKMQYPKEWREMYLQDRKPKENTPIQCFQEQEAIKTELKQERIQKERLERVEKELQEQRKQEGEEREKNHKKRVMLQESIYENMETETLPEVLAHDAIETSTLGDIFRQEGEAQEIPYNTHASNDVLLQEIHNLKAQISQLQHVQSTQATMHSSTSYAMQSHLQDSQIQQVENETQATLDLENVDSKESEYIQSSSTIFFHEAREKDMESELDLKNLHIQNSEVREKDFLTHNEIQIAQQLHDTRAIDCEHIDIESLQKAQEIQSSEISIQNYNADGRIESSIDNIDIKDSELRNESVWNLDTFNDETDMQAQDTFTHNEESSNADVWEESDREFQEDMQGSGDSSGDFDTSNATLNNQECEDTQKEQSHEINQDNIQDSNNKVIDNREITESTPQDSHYEANTLDTNLGETQRDNTQETLENIDTQSHRVGEKRYE</sequence>
<feature type="compositionally biased region" description="Polar residues" evidence="5">
    <location>
        <begin position="1489"/>
        <end position="1499"/>
    </location>
</feature>
<dbReference type="Pfam" id="PF03135">
    <property type="entry name" value="CagE_TrbE_VirB"/>
    <property type="match status" value="1"/>
</dbReference>
<dbReference type="RefSeq" id="WP_115543053.1">
    <property type="nucleotide sequence ID" value="NZ_NXLQ01000010.1"/>
</dbReference>
<dbReference type="PANTHER" id="PTHR30121:SF12">
    <property type="entry name" value="TYPE IV SECRETION SYSTEM PROTEIN CAGE"/>
    <property type="match status" value="1"/>
</dbReference>
<proteinExistence type="inferred from homology"/>
<dbReference type="EMBL" id="NXLQ01000010">
    <property type="protein sequence ID" value="RDU65777.1"/>
    <property type="molecule type" value="Genomic_DNA"/>
</dbReference>
<evidence type="ECO:0000256" key="4">
    <source>
        <dbReference type="SAM" id="Coils"/>
    </source>
</evidence>
<evidence type="ECO:0000256" key="1">
    <source>
        <dbReference type="ARBA" id="ARBA00006512"/>
    </source>
</evidence>
<comment type="caution">
    <text evidence="7">The sequence shown here is derived from an EMBL/GenBank/DDBJ whole genome shotgun (WGS) entry which is preliminary data.</text>
</comment>
<feature type="compositionally biased region" description="Basic and acidic residues" evidence="5">
    <location>
        <begin position="1478"/>
        <end position="1488"/>
    </location>
</feature>